<evidence type="ECO:0000256" key="1">
    <source>
        <dbReference type="SAM" id="Coils"/>
    </source>
</evidence>
<dbReference type="EMBL" id="MN739923">
    <property type="protein sequence ID" value="QHT77916.1"/>
    <property type="molecule type" value="Genomic_DNA"/>
</dbReference>
<organism evidence="2">
    <name type="scientific">viral metagenome</name>
    <dbReference type="NCBI Taxonomy" id="1070528"/>
    <lineage>
        <taxon>unclassified sequences</taxon>
        <taxon>metagenomes</taxon>
        <taxon>organismal metagenomes</taxon>
    </lineage>
</organism>
<reference evidence="2" key="1">
    <citation type="journal article" date="2020" name="Nature">
        <title>Giant virus diversity and host interactions through global metagenomics.</title>
        <authorList>
            <person name="Schulz F."/>
            <person name="Roux S."/>
            <person name="Paez-Espino D."/>
            <person name="Jungbluth S."/>
            <person name="Walsh D.A."/>
            <person name="Denef V.J."/>
            <person name="McMahon K.D."/>
            <person name="Konstantinidis K.T."/>
            <person name="Eloe-Fadrosh E.A."/>
            <person name="Kyrpides N.C."/>
            <person name="Woyke T."/>
        </authorList>
    </citation>
    <scope>NUCLEOTIDE SEQUENCE</scope>
    <source>
        <strain evidence="2">GVMAG-M-3300023179-90</strain>
    </source>
</reference>
<feature type="coiled-coil region" evidence="1">
    <location>
        <begin position="85"/>
        <end position="112"/>
    </location>
</feature>
<accession>A0A6C0HCJ3</accession>
<keyword evidence="1" id="KW-0175">Coiled coil</keyword>
<dbReference type="AlphaFoldDB" id="A0A6C0HCJ3"/>
<sequence length="116" mass="13793">MASYPLLKDIDIINNKFMYDIDTIEWNIQNACLSLRVLLRNQRLTPYICAKYVVFGGRNGQYADCCEDSWISVGEVLNYQSHITMEDMIEARKIVKEEYEREEKERKKMVEEEAWV</sequence>
<name>A0A6C0HCJ3_9ZZZZ</name>
<proteinExistence type="predicted"/>
<protein>
    <submittedName>
        <fullName evidence="2">Uncharacterized protein</fullName>
    </submittedName>
</protein>
<evidence type="ECO:0000313" key="2">
    <source>
        <dbReference type="EMBL" id="QHT77916.1"/>
    </source>
</evidence>